<dbReference type="PANTHER" id="PTHR23117">
    <property type="entry name" value="GUANYLATE KINASE-RELATED"/>
    <property type="match status" value="1"/>
</dbReference>
<dbReference type="SUPFAM" id="SSF52540">
    <property type="entry name" value="P-loop containing nucleoside triphosphate hydrolases"/>
    <property type="match status" value="1"/>
</dbReference>
<evidence type="ECO:0000313" key="13">
    <source>
        <dbReference type="EMBL" id="MFD0705321.1"/>
    </source>
</evidence>
<comment type="catalytic activity">
    <reaction evidence="10 11">
        <text>GMP + ATP = GDP + ADP</text>
        <dbReference type="Rhea" id="RHEA:20780"/>
        <dbReference type="ChEBI" id="CHEBI:30616"/>
        <dbReference type="ChEBI" id="CHEBI:58115"/>
        <dbReference type="ChEBI" id="CHEBI:58189"/>
        <dbReference type="ChEBI" id="CHEBI:456216"/>
        <dbReference type="EC" id="2.7.4.8"/>
    </reaction>
</comment>
<dbReference type="PROSITE" id="PS50052">
    <property type="entry name" value="GUANYLATE_KINASE_2"/>
    <property type="match status" value="1"/>
</dbReference>
<dbReference type="PROSITE" id="PS00856">
    <property type="entry name" value="GUANYLATE_KINASE_1"/>
    <property type="match status" value="1"/>
</dbReference>
<dbReference type="InterPro" id="IPR020590">
    <property type="entry name" value="Guanylate_kinase_CS"/>
</dbReference>
<dbReference type="Proteomes" id="UP001597036">
    <property type="component" value="Unassembled WGS sequence"/>
</dbReference>
<accession>A0ABW2Y9R0</accession>
<evidence type="ECO:0000256" key="4">
    <source>
        <dbReference type="ARBA" id="ARBA00016296"/>
    </source>
</evidence>
<keyword evidence="8 11" id="KW-0067">ATP-binding</keyword>
<dbReference type="NCBIfam" id="TIGR03263">
    <property type="entry name" value="guanyl_kin"/>
    <property type="match status" value="1"/>
</dbReference>
<dbReference type="Gene3D" id="3.30.63.10">
    <property type="entry name" value="Guanylate Kinase phosphate binding domain"/>
    <property type="match status" value="1"/>
</dbReference>
<dbReference type="Pfam" id="PF00625">
    <property type="entry name" value="Guanylate_kin"/>
    <property type="match status" value="1"/>
</dbReference>
<feature type="domain" description="Guanylate kinase-like" evidence="12">
    <location>
        <begin position="14"/>
        <end position="197"/>
    </location>
</feature>
<dbReference type="InterPro" id="IPR008145">
    <property type="entry name" value="GK/Ca_channel_bsu"/>
</dbReference>
<dbReference type="SMART" id="SM00072">
    <property type="entry name" value="GuKc"/>
    <property type="match status" value="1"/>
</dbReference>
<feature type="binding site" evidence="11">
    <location>
        <begin position="21"/>
        <end position="28"/>
    </location>
    <ligand>
        <name>ATP</name>
        <dbReference type="ChEBI" id="CHEBI:30616"/>
    </ligand>
</feature>
<dbReference type="InterPro" id="IPR027417">
    <property type="entry name" value="P-loop_NTPase"/>
</dbReference>
<dbReference type="Gene3D" id="3.40.50.300">
    <property type="entry name" value="P-loop containing nucleotide triphosphate hydrolases"/>
    <property type="match status" value="1"/>
</dbReference>
<evidence type="ECO:0000256" key="1">
    <source>
        <dbReference type="ARBA" id="ARBA00003531"/>
    </source>
</evidence>
<dbReference type="EC" id="2.7.4.8" evidence="3 11"/>
<sequence>MTEKASLDTIAHKNKLVVLAGPTAVGKGTVEAKLFESHPDIWLSVSATTRDPRPGEVDGVNYYFMTEEEFLAKEKRGEFLETALVHGMNHYGTPAQPVREHLAARIPSMLEIDVQGVHKVRARAAELGIDPIFVFLAPPSFEELEARLKGRGTETEEQQKRRLETAKHELELQSEFDVIIVNDEVERAAAKLWTVFEHAMGK</sequence>
<evidence type="ECO:0000256" key="10">
    <source>
        <dbReference type="ARBA" id="ARBA00048594"/>
    </source>
</evidence>
<evidence type="ECO:0000256" key="8">
    <source>
        <dbReference type="ARBA" id="ARBA00022840"/>
    </source>
</evidence>
<dbReference type="CDD" id="cd00071">
    <property type="entry name" value="GMPK"/>
    <property type="match status" value="1"/>
</dbReference>
<dbReference type="HAMAP" id="MF_00328">
    <property type="entry name" value="Guanylate_kinase"/>
    <property type="match status" value="1"/>
</dbReference>
<comment type="subcellular location">
    <subcellularLocation>
        <location evidence="11">Cytoplasm</location>
    </subcellularLocation>
</comment>
<dbReference type="GO" id="GO:0004385">
    <property type="term" value="F:GMP kinase activity"/>
    <property type="evidence" value="ECO:0007669"/>
    <property type="project" value="UniProtKB-EC"/>
</dbReference>
<comment type="caution">
    <text evidence="13">The sequence shown here is derived from an EMBL/GenBank/DDBJ whole genome shotgun (WGS) entry which is preliminary data.</text>
</comment>
<name>A0ABW2Y9R0_9BIFI</name>
<protein>
    <recommendedName>
        <fullName evidence="4 11">Guanylate kinase</fullName>
        <ecNumber evidence="3 11">2.7.4.8</ecNumber>
    </recommendedName>
    <alternativeName>
        <fullName evidence="9 11">GMP kinase</fullName>
    </alternativeName>
</protein>
<dbReference type="RefSeq" id="WP_377939012.1">
    <property type="nucleotide sequence ID" value="NZ_JBHTHQ010000021.1"/>
</dbReference>
<evidence type="ECO:0000259" key="12">
    <source>
        <dbReference type="PROSITE" id="PS50052"/>
    </source>
</evidence>
<evidence type="ECO:0000256" key="7">
    <source>
        <dbReference type="ARBA" id="ARBA00022777"/>
    </source>
</evidence>
<evidence type="ECO:0000256" key="6">
    <source>
        <dbReference type="ARBA" id="ARBA00022741"/>
    </source>
</evidence>
<organism evidence="13 14">
    <name type="scientific">Alloscardovia venturai</name>
    <dbReference type="NCBI Taxonomy" id="1769421"/>
    <lineage>
        <taxon>Bacteria</taxon>
        <taxon>Bacillati</taxon>
        <taxon>Actinomycetota</taxon>
        <taxon>Actinomycetes</taxon>
        <taxon>Bifidobacteriales</taxon>
        <taxon>Bifidobacteriaceae</taxon>
        <taxon>Alloscardovia</taxon>
    </lineage>
</organism>
<dbReference type="EMBL" id="JBHTHQ010000021">
    <property type="protein sequence ID" value="MFD0705321.1"/>
    <property type="molecule type" value="Genomic_DNA"/>
</dbReference>
<dbReference type="PANTHER" id="PTHR23117:SF13">
    <property type="entry name" value="GUANYLATE KINASE"/>
    <property type="match status" value="1"/>
</dbReference>
<comment type="similarity">
    <text evidence="2 11">Belongs to the guanylate kinase family.</text>
</comment>
<evidence type="ECO:0000256" key="2">
    <source>
        <dbReference type="ARBA" id="ARBA00005790"/>
    </source>
</evidence>
<keyword evidence="5 11" id="KW-0808">Transferase</keyword>
<comment type="function">
    <text evidence="1 11">Essential for recycling GMP and indirectly, cGMP.</text>
</comment>
<evidence type="ECO:0000313" key="14">
    <source>
        <dbReference type="Proteomes" id="UP001597036"/>
    </source>
</evidence>
<reference evidence="14" key="1">
    <citation type="journal article" date="2019" name="Int. J. Syst. Evol. Microbiol.">
        <title>The Global Catalogue of Microorganisms (GCM) 10K type strain sequencing project: providing services to taxonomists for standard genome sequencing and annotation.</title>
        <authorList>
            <consortium name="The Broad Institute Genomics Platform"/>
            <consortium name="The Broad Institute Genome Sequencing Center for Infectious Disease"/>
            <person name="Wu L."/>
            <person name="Ma J."/>
        </authorList>
    </citation>
    <scope>NUCLEOTIDE SEQUENCE [LARGE SCALE GENOMIC DNA]</scope>
    <source>
        <strain evidence="14">CCM 8604</strain>
    </source>
</reference>
<dbReference type="InterPro" id="IPR017665">
    <property type="entry name" value="Guanylate_kinase"/>
</dbReference>
<dbReference type="InterPro" id="IPR008144">
    <property type="entry name" value="Guanylate_kin-like_dom"/>
</dbReference>
<evidence type="ECO:0000256" key="11">
    <source>
        <dbReference type="HAMAP-Rule" id="MF_00328"/>
    </source>
</evidence>
<evidence type="ECO:0000256" key="3">
    <source>
        <dbReference type="ARBA" id="ARBA00012961"/>
    </source>
</evidence>
<proteinExistence type="inferred from homology"/>
<evidence type="ECO:0000256" key="5">
    <source>
        <dbReference type="ARBA" id="ARBA00022679"/>
    </source>
</evidence>
<keyword evidence="14" id="KW-1185">Reference proteome</keyword>
<keyword evidence="7 11" id="KW-0418">Kinase</keyword>
<gene>
    <name evidence="11 13" type="primary">gmk</name>
    <name evidence="13" type="ORF">ACFQY8_06140</name>
</gene>
<keyword evidence="6 11" id="KW-0547">Nucleotide-binding</keyword>
<evidence type="ECO:0000256" key="9">
    <source>
        <dbReference type="ARBA" id="ARBA00030128"/>
    </source>
</evidence>
<keyword evidence="11" id="KW-0963">Cytoplasm</keyword>